<evidence type="ECO:0000313" key="1">
    <source>
        <dbReference type="EMBL" id="GMF64093.1"/>
    </source>
</evidence>
<organism evidence="1 2">
    <name type="scientific">Phytophthora fragariaefolia</name>
    <dbReference type="NCBI Taxonomy" id="1490495"/>
    <lineage>
        <taxon>Eukaryota</taxon>
        <taxon>Sar</taxon>
        <taxon>Stramenopiles</taxon>
        <taxon>Oomycota</taxon>
        <taxon>Peronosporomycetes</taxon>
        <taxon>Peronosporales</taxon>
        <taxon>Peronosporaceae</taxon>
        <taxon>Phytophthora</taxon>
    </lineage>
</organism>
<dbReference type="Proteomes" id="UP001165121">
    <property type="component" value="Unassembled WGS sequence"/>
</dbReference>
<proteinExistence type="predicted"/>
<comment type="caution">
    <text evidence="1">The sequence shown here is derived from an EMBL/GenBank/DDBJ whole genome shotgun (WGS) entry which is preliminary data.</text>
</comment>
<sequence length="113" mass="12331">MLHGLGMLSVGASEPSCYVFPLVPHAAASDLPGGRPTAKKKLFCTEILEEKTDSSVEPPTKPVWQRPNLSKYINNIIMAIAELLTAASAHLRLCERGLVVECWLGRKSESELD</sequence>
<reference evidence="1" key="1">
    <citation type="submission" date="2023-04" db="EMBL/GenBank/DDBJ databases">
        <title>Phytophthora fragariaefolia NBRC 109709.</title>
        <authorList>
            <person name="Ichikawa N."/>
            <person name="Sato H."/>
            <person name="Tonouchi N."/>
        </authorList>
    </citation>
    <scope>NUCLEOTIDE SEQUENCE</scope>
    <source>
        <strain evidence="1">NBRC 109709</strain>
    </source>
</reference>
<keyword evidence="2" id="KW-1185">Reference proteome</keyword>
<evidence type="ECO:0000313" key="2">
    <source>
        <dbReference type="Proteomes" id="UP001165121"/>
    </source>
</evidence>
<dbReference type="OrthoDB" id="127082at2759"/>
<gene>
    <name evidence="1" type="ORF">Pfra01_002801200</name>
</gene>
<protein>
    <submittedName>
        <fullName evidence="1">Unnamed protein product</fullName>
    </submittedName>
</protein>
<accession>A0A9W7D886</accession>
<dbReference type="EMBL" id="BSXT01007661">
    <property type="protein sequence ID" value="GMF64093.1"/>
    <property type="molecule type" value="Genomic_DNA"/>
</dbReference>
<name>A0A9W7D886_9STRA</name>
<dbReference type="AlphaFoldDB" id="A0A9W7D886"/>